<dbReference type="CDD" id="cd00093">
    <property type="entry name" value="HTH_XRE"/>
    <property type="match status" value="1"/>
</dbReference>
<dbReference type="Proteomes" id="UP000242712">
    <property type="component" value="Unassembled WGS sequence"/>
</dbReference>
<gene>
    <name evidence="2" type="ORF">CD039_10300</name>
</gene>
<evidence type="ECO:0000259" key="1">
    <source>
        <dbReference type="PROSITE" id="PS50943"/>
    </source>
</evidence>
<dbReference type="NCBIfam" id="TIGR03830">
    <property type="entry name" value="CxxCG_CxxCG_HTH"/>
    <property type="match status" value="1"/>
</dbReference>
<protein>
    <submittedName>
        <fullName evidence="2">Transcriptional regulator</fullName>
    </submittedName>
</protein>
<dbReference type="PROSITE" id="PS50943">
    <property type="entry name" value="HTH_CROC1"/>
    <property type="match status" value="1"/>
</dbReference>
<dbReference type="InterPro" id="IPR022452">
    <property type="entry name" value="MqsA"/>
</dbReference>
<dbReference type="GO" id="GO:0003677">
    <property type="term" value="F:DNA binding"/>
    <property type="evidence" value="ECO:0007669"/>
    <property type="project" value="InterPro"/>
</dbReference>
<reference evidence="2 3" key="1">
    <citation type="submission" date="2017-08" db="EMBL/GenBank/DDBJ databases">
        <title>Draft genome sequences of 64 type strains of genus Staph aureus.</title>
        <authorList>
            <person name="Cole K."/>
            <person name="Golubchik T."/>
            <person name="Russell J."/>
            <person name="Foster D."/>
            <person name="Llewelyn M."/>
            <person name="Wilson D."/>
            <person name="Crook D."/>
            <person name="Paul J."/>
        </authorList>
    </citation>
    <scope>NUCLEOTIDE SEQUENCE [LARGE SCALE GENOMIC DNA]</scope>
    <source>
        <strain evidence="2 3">DSM 29875</strain>
    </source>
</reference>
<dbReference type="SUPFAM" id="SSF47413">
    <property type="entry name" value="lambda repressor-like DNA-binding domains"/>
    <property type="match status" value="1"/>
</dbReference>
<dbReference type="InterPro" id="IPR001387">
    <property type="entry name" value="Cro/C1-type_HTH"/>
</dbReference>
<dbReference type="Gene3D" id="1.10.260.40">
    <property type="entry name" value="lambda repressor-like DNA-binding domains"/>
    <property type="match status" value="1"/>
</dbReference>
<dbReference type="RefSeq" id="WP_103372243.1">
    <property type="nucleotide sequence ID" value="NZ_CBCRVO010000002.1"/>
</dbReference>
<dbReference type="EMBL" id="PPPX01000016">
    <property type="protein sequence ID" value="POA08459.1"/>
    <property type="molecule type" value="Genomic_DNA"/>
</dbReference>
<accession>A0A2K4FAT5</accession>
<dbReference type="AlphaFoldDB" id="A0A2K4FAT5"/>
<evidence type="ECO:0000313" key="2">
    <source>
        <dbReference type="EMBL" id="POA08459.1"/>
    </source>
</evidence>
<proteinExistence type="predicted"/>
<dbReference type="GeneID" id="98298734"/>
<evidence type="ECO:0000313" key="3">
    <source>
        <dbReference type="Proteomes" id="UP000242712"/>
    </source>
</evidence>
<keyword evidence="3" id="KW-1185">Reference proteome</keyword>
<dbReference type="Pfam" id="PF01381">
    <property type="entry name" value="HTH_3"/>
    <property type="match status" value="1"/>
</dbReference>
<dbReference type="OrthoDB" id="3213544at2"/>
<feature type="domain" description="HTH cro/C1-type" evidence="1">
    <location>
        <begin position="64"/>
        <end position="95"/>
    </location>
</feature>
<organism evidence="2 3">
    <name type="scientific">Staphylococcus argensis</name>
    <dbReference type="NCBI Taxonomy" id="1607738"/>
    <lineage>
        <taxon>Bacteria</taxon>
        <taxon>Bacillati</taxon>
        <taxon>Bacillota</taxon>
        <taxon>Bacilli</taxon>
        <taxon>Bacillales</taxon>
        <taxon>Staphylococcaceae</taxon>
        <taxon>Staphylococcus</taxon>
    </lineage>
</organism>
<dbReference type="InterPro" id="IPR010982">
    <property type="entry name" value="Lambda_DNA-bd_dom_sf"/>
</dbReference>
<sequence length="119" mass="14066">MKTYIKKGTEVFKIRDQEIEVESDFCFDIETNEKVFNEELDDRAINKAFDLYRKQNNILSKEKIKEIRNKYGLSPEEFAELTGISKESIIRYEKGAIPTKVNNNLYIDLDENAKKKVHR</sequence>
<name>A0A2K4FAT5_9STAP</name>
<comment type="caution">
    <text evidence="2">The sequence shown here is derived from an EMBL/GenBank/DDBJ whole genome shotgun (WGS) entry which is preliminary data.</text>
</comment>